<reference evidence="2" key="1">
    <citation type="submission" date="2020-08" db="EMBL/GenBank/DDBJ databases">
        <title>Multicomponent nature underlies the extraordinary mechanical properties of spider dragline silk.</title>
        <authorList>
            <person name="Kono N."/>
            <person name="Nakamura H."/>
            <person name="Mori M."/>
            <person name="Yoshida Y."/>
            <person name="Ohtoshi R."/>
            <person name="Malay A.D."/>
            <person name="Moran D.A.P."/>
            <person name="Tomita M."/>
            <person name="Numata K."/>
            <person name="Arakawa K."/>
        </authorList>
    </citation>
    <scope>NUCLEOTIDE SEQUENCE</scope>
</reference>
<evidence type="ECO:0000256" key="1">
    <source>
        <dbReference type="SAM" id="MobiDB-lite"/>
    </source>
</evidence>
<dbReference type="Proteomes" id="UP000886998">
    <property type="component" value="Unassembled WGS sequence"/>
</dbReference>
<proteinExistence type="predicted"/>
<feature type="region of interest" description="Disordered" evidence="1">
    <location>
        <begin position="42"/>
        <end position="72"/>
    </location>
</feature>
<dbReference type="AlphaFoldDB" id="A0A8X7BSQ2"/>
<accession>A0A8X7BSQ2</accession>
<comment type="caution">
    <text evidence="2">The sequence shown here is derived from an EMBL/GenBank/DDBJ whole genome shotgun (WGS) entry which is preliminary data.</text>
</comment>
<keyword evidence="3" id="KW-1185">Reference proteome</keyword>
<gene>
    <name evidence="2" type="ORF">TNIN_289821</name>
</gene>
<name>A0A8X7BSQ2_9ARAC</name>
<protein>
    <submittedName>
        <fullName evidence="2">Uncharacterized protein</fullName>
    </submittedName>
</protein>
<evidence type="ECO:0000313" key="2">
    <source>
        <dbReference type="EMBL" id="GFY43441.1"/>
    </source>
</evidence>
<dbReference type="EMBL" id="BMAV01003677">
    <property type="protein sequence ID" value="GFY43441.1"/>
    <property type="molecule type" value="Genomic_DNA"/>
</dbReference>
<organism evidence="2 3">
    <name type="scientific">Trichonephila inaurata madagascariensis</name>
    <dbReference type="NCBI Taxonomy" id="2747483"/>
    <lineage>
        <taxon>Eukaryota</taxon>
        <taxon>Metazoa</taxon>
        <taxon>Ecdysozoa</taxon>
        <taxon>Arthropoda</taxon>
        <taxon>Chelicerata</taxon>
        <taxon>Arachnida</taxon>
        <taxon>Araneae</taxon>
        <taxon>Araneomorphae</taxon>
        <taxon>Entelegynae</taxon>
        <taxon>Araneoidea</taxon>
        <taxon>Nephilidae</taxon>
        <taxon>Trichonephila</taxon>
        <taxon>Trichonephila inaurata</taxon>
    </lineage>
</organism>
<sequence>MEIHQGFQLVRFTPITYKQSNSKQACVAISDGSGNHTAVASTSGAWDMPTPGDSAVDYHHRLPPPAQNKGLSKLDKVTAGQQTHQEYIAEFTVDFQYLSVKDSIIDDVLSRIDELHIQPTTGYGTVAKDNKLK</sequence>
<evidence type="ECO:0000313" key="3">
    <source>
        <dbReference type="Proteomes" id="UP000886998"/>
    </source>
</evidence>